<accession>A0A1M5BF84</accession>
<name>A0A1M5BF84_STRHI</name>
<organism evidence="1 2">
    <name type="scientific">Streptoalloteichus hindustanus</name>
    <dbReference type="NCBI Taxonomy" id="2017"/>
    <lineage>
        <taxon>Bacteria</taxon>
        <taxon>Bacillati</taxon>
        <taxon>Actinomycetota</taxon>
        <taxon>Actinomycetes</taxon>
        <taxon>Pseudonocardiales</taxon>
        <taxon>Pseudonocardiaceae</taxon>
        <taxon>Streptoalloteichus</taxon>
    </lineage>
</organism>
<protein>
    <recommendedName>
        <fullName evidence="3">Mce-associated membrane protein</fullName>
    </recommendedName>
</protein>
<evidence type="ECO:0008006" key="3">
    <source>
        <dbReference type="Google" id="ProtNLM"/>
    </source>
</evidence>
<dbReference type="AlphaFoldDB" id="A0A1M5BF84"/>
<sequence length="175" mass="19335">MPVLAIAAVLAVNAGLLARNAYQNADDPHRVADSDAAGRPGDALVQLSPDAYQHPDGQAVRDLLDRHFRAINDRNYPAWRDTVVDRRAWAEPEHQWRAAYRSTRDSAVVVRRIETGPADGVRVLLTFTSNQDPADAPAGTQLSCLRWRVVYPVAFDDGRARVDLPINGSTQREPC</sequence>
<proteinExistence type="predicted"/>
<dbReference type="Proteomes" id="UP000184501">
    <property type="component" value="Unassembled WGS sequence"/>
</dbReference>
<gene>
    <name evidence="1" type="ORF">SAMN05444320_103541</name>
</gene>
<evidence type="ECO:0000313" key="1">
    <source>
        <dbReference type="EMBL" id="SHF41088.1"/>
    </source>
</evidence>
<reference evidence="1 2" key="1">
    <citation type="submission" date="2016-11" db="EMBL/GenBank/DDBJ databases">
        <authorList>
            <person name="Jaros S."/>
            <person name="Januszkiewicz K."/>
            <person name="Wedrychowicz H."/>
        </authorList>
    </citation>
    <scope>NUCLEOTIDE SEQUENCE [LARGE SCALE GENOMIC DNA]</scope>
    <source>
        <strain evidence="1 2">DSM 44523</strain>
    </source>
</reference>
<evidence type="ECO:0000313" key="2">
    <source>
        <dbReference type="Proteomes" id="UP000184501"/>
    </source>
</evidence>
<keyword evidence="2" id="KW-1185">Reference proteome</keyword>
<dbReference type="EMBL" id="FQVN01000003">
    <property type="protein sequence ID" value="SHF41088.1"/>
    <property type="molecule type" value="Genomic_DNA"/>
</dbReference>